<evidence type="ECO:0000256" key="2">
    <source>
        <dbReference type="ARBA" id="ARBA00023242"/>
    </source>
</evidence>
<dbReference type="InterPro" id="IPR001138">
    <property type="entry name" value="Zn2Cys6_DnaBD"/>
</dbReference>
<organism evidence="5 6">
    <name type="scientific">Truncatella angustata</name>
    <dbReference type="NCBI Taxonomy" id="152316"/>
    <lineage>
        <taxon>Eukaryota</taxon>
        <taxon>Fungi</taxon>
        <taxon>Dikarya</taxon>
        <taxon>Ascomycota</taxon>
        <taxon>Pezizomycotina</taxon>
        <taxon>Sordariomycetes</taxon>
        <taxon>Xylariomycetidae</taxon>
        <taxon>Amphisphaeriales</taxon>
        <taxon>Sporocadaceae</taxon>
        <taxon>Truncatella</taxon>
    </lineage>
</organism>
<accession>A0A9P8UD32</accession>
<comment type="caution">
    <text evidence="5">The sequence shown here is derived from an EMBL/GenBank/DDBJ whole genome shotgun (WGS) entry which is preliminary data.</text>
</comment>
<dbReference type="PROSITE" id="PS00463">
    <property type="entry name" value="ZN2_CY6_FUNGAL_1"/>
    <property type="match status" value="1"/>
</dbReference>
<reference evidence="5" key="1">
    <citation type="journal article" date="2021" name="Nat. Commun.">
        <title>Genetic determinants of endophytism in the Arabidopsis root mycobiome.</title>
        <authorList>
            <person name="Mesny F."/>
            <person name="Miyauchi S."/>
            <person name="Thiergart T."/>
            <person name="Pickel B."/>
            <person name="Atanasova L."/>
            <person name="Karlsson M."/>
            <person name="Huettel B."/>
            <person name="Barry K.W."/>
            <person name="Haridas S."/>
            <person name="Chen C."/>
            <person name="Bauer D."/>
            <person name="Andreopoulos W."/>
            <person name="Pangilinan J."/>
            <person name="LaButti K."/>
            <person name="Riley R."/>
            <person name="Lipzen A."/>
            <person name="Clum A."/>
            <person name="Drula E."/>
            <person name="Henrissat B."/>
            <person name="Kohler A."/>
            <person name="Grigoriev I.V."/>
            <person name="Martin F.M."/>
            <person name="Hacquard S."/>
        </authorList>
    </citation>
    <scope>NUCLEOTIDE SEQUENCE</scope>
    <source>
        <strain evidence="5">MPI-SDFR-AT-0073</strain>
    </source>
</reference>
<dbReference type="InterPro" id="IPR050613">
    <property type="entry name" value="Sec_Metabolite_Reg"/>
</dbReference>
<keyword evidence="2" id="KW-0539">Nucleus</keyword>
<dbReference type="Gene3D" id="4.10.240.10">
    <property type="entry name" value="Zn(2)-C6 fungal-type DNA-binding domain"/>
    <property type="match status" value="1"/>
</dbReference>
<evidence type="ECO:0000313" key="6">
    <source>
        <dbReference type="Proteomes" id="UP000758603"/>
    </source>
</evidence>
<feature type="compositionally biased region" description="Polar residues" evidence="3">
    <location>
        <begin position="136"/>
        <end position="147"/>
    </location>
</feature>
<evidence type="ECO:0000259" key="4">
    <source>
        <dbReference type="PROSITE" id="PS50048"/>
    </source>
</evidence>
<dbReference type="CDD" id="cd12148">
    <property type="entry name" value="fungal_TF_MHR"/>
    <property type="match status" value="1"/>
</dbReference>
<dbReference type="InterPro" id="IPR036864">
    <property type="entry name" value="Zn2-C6_fun-type_DNA-bd_sf"/>
</dbReference>
<name>A0A9P8UD32_9PEZI</name>
<dbReference type="GO" id="GO:0008270">
    <property type="term" value="F:zinc ion binding"/>
    <property type="evidence" value="ECO:0007669"/>
    <property type="project" value="InterPro"/>
</dbReference>
<evidence type="ECO:0000256" key="3">
    <source>
        <dbReference type="SAM" id="MobiDB-lite"/>
    </source>
</evidence>
<feature type="domain" description="Zn(2)-C6 fungal-type" evidence="4">
    <location>
        <begin position="33"/>
        <end position="62"/>
    </location>
</feature>
<sequence length="683" mass="77806">MLRDPSTRQTGQDPSPRGSLSKGVRTSQRRSLACQECTKRKVKCDKELPCSRCKRLGISCSRETVRLKRSLQHEDQIEFLRSITVDLEAVDVRDTLQPTIDKLKRRIQQLQFGTANSGFEGHTDRRYSDEHDFQEPLQNQSDSSQVTAKDADPGLLTTLEHLAWGRVSGNCFPHKNCRCEHRSHDVPPLDTGLAYNLLSLPNSDHARKLVDFHLQYLAWHHNCLHGPTFRDECDGFWRTGRPPHPLWLALYCSVISATVFAVQNSEKSKSIVSMERNLPQAHELFSDMITALYRFHFLKDLSIYTLQAITISTEVAHNLGQSQLNATLFNAGVRIAECLGLHRIQDSETGDWEEKVQREVGKRIWCQMTIQDHFAIPFTESYAISPGHVSTTVPSNSDDHDLLSHPEHVPTVSSYVRVLSKMAALMPQMRDGLGPVQNQKSLQEQYMHILSIDKRMRDTVRAFPQYFLRQDPRQEALIPWLRVARRSLAITASEKIIMIHRPFLLRSFRVPLYDFTRRTCTAAAMTILREHELLIQDDELSIWTHTAFCITAAVILCFEIYHTSNDVAVVEGYKSLVEATRDRLVSRDSDLLAQRGVALIEALLEQRQTHPTSTDGVVVDFDYVAAALYPVTTTSPTQPPISADDTSGVENFTMEESHLDRNYAEAGFDSWFNDMFMTDMSYT</sequence>
<feature type="compositionally biased region" description="Basic and acidic residues" evidence="3">
    <location>
        <begin position="121"/>
        <end position="134"/>
    </location>
</feature>
<keyword evidence="6" id="KW-1185">Reference proteome</keyword>
<dbReference type="Pfam" id="PF00172">
    <property type="entry name" value="Zn_clus"/>
    <property type="match status" value="1"/>
</dbReference>
<comment type="subcellular location">
    <subcellularLocation>
        <location evidence="1">Nucleus</location>
    </subcellularLocation>
</comment>
<gene>
    <name evidence="5" type="ORF">BKA67DRAFT_392028</name>
</gene>
<protein>
    <recommendedName>
        <fullName evidence="4">Zn(2)-C6 fungal-type domain-containing protein</fullName>
    </recommendedName>
</protein>
<dbReference type="SUPFAM" id="SSF57701">
    <property type="entry name" value="Zn2/Cys6 DNA-binding domain"/>
    <property type="match status" value="1"/>
</dbReference>
<feature type="region of interest" description="Disordered" evidence="3">
    <location>
        <begin position="1"/>
        <end position="27"/>
    </location>
</feature>
<dbReference type="RefSeq" id="XP_045954100.1">
    <property type="nucleotide sequence ID" value="XM_046096630.1"/>
</dbReference>
<evidence type="ECO:0000313" key="5">
    <source>
        <dbReference type="EMBL" id="KAH6647588.1"/>
    </source>
</evidence>
<dbReference type="GO" id="GO:0005634">
    <property type="term" value="C:nucleus"/>
    <property type="evidence" value="ECO:0007669"/>
    <property type="project" value="UniProtKB-SubCell"/>
</dbReference>
<dbReference type="SMART" id="SM00066">
    <property type="entry name" value="GAL4"/>
    <property type="match status" value="1"/>
</dbReference>
<dbReference type="GO" id="GO:0000981">
    <property type="term" value="F:DNA-binding transcription factor activity, RNA polymerase II-specific"/>
    <property type="evidence" value="ECO:0007669"/>
    <property type="project" value="InterPro"/>
</dbReference>
<dbReference type="PANTHER" id="PTHR31001:SF90">
    <property type="entry name" value="CENTROMERE DNA-BINDING PROTEIN COMPLEX CBF3 SUBUNIT B"/>
    <property type="match status" value="1"/>
</dbReference>
<dbReference type="Proteomes" id="UP000758603">
    <property type="component" value="Unassembled WGS sequence"/>
</dbReference>
<dbReference type="AlphaFoldDB" id="A0A9P8UD32"/>
<dbReference type="CDD" id="cd00067">
    <property type="entry name" value="GAL4"/>
    <property type="match status" value="1"/>
</dbReference>
<dbReference type="EMBL" id="JAGPXC010000008">
    <property type="protein sequence ID" value="KAH6647588.1"/>
    <property type="molecule type" value="Genomic_DNA"/>
</dbReference>
<dbReference type="GeneID" id="70125522"/>
<dbReference type="OrthoDB" id="410267at2759"/>
<evidence type="ECO:0000256" key="1">
    <source>
        <dbReference type="ARBA" id="ARBA00004123"/>
    </source>
</evidence>
<dbReference type="PANTHER" id="PTHR31001">
    <property type="entry name" value="UNCHARACTERIZED TRANSCRIPTIONAL REGULATORY PROTEIN"/>
    <property type="match status" value="1"/>
</dbReference>
<feature type="region of interest" description="Disordered" evidence="3">
    <location>
        <begin position="114"/>
        <end position="148"/>
    </location>
</feature>
<proteinExistence type="predicted"/>
<dbReference type="PROSITE" id="PS50048">
    <property type="entry name" value="ZN2_CY6_FUNGAL_2"/>
    <property type="match status" value="1"/>
</dbReference>